<name>A0A1H3L1G3_9MICO</name>
<dbReference type="Gene3D" id="1.10.357.10">
    <property type="entry name" value="Tetracycline Repressor, domain 2"/>
    <property type="match status" value="1"/>
</dbReference>
<feature type="DNA-binding region" description="H-T-H motif" evidence="4">
    <location>
        <begin position="41"/>
        <end position="60"/>
    </location>
</feature>
<dbReference type="SUPFAM" id="SSF46689">
    <property type="entry name" value="Homeodomain-like"/>
    <property type="match status" value="1"/>
</dbReference>
<feature type="domain" description="HTH tetR-type" evidence="5">
    <location>
        <begin position="16"/>
        <end position="78"/>
    </location>
</feature>
<dbReference type="InterPro" id="IPR001647">
    <property type="entry name" value="HTH_TetR"/>
</dbReference>
<dbReference type="Pfam" id="PF00440">
    <property type="entry name" value="TetR_N"/>
    <property type="match status" value="1"/>
</dbReference>
<dbReference type="SUPFAM" id="SSF48498">
    <property type="entry name" value="Tetracyclin repressor-like, C-terminal domain"/>
    <property type="match status" value="1"/>
</dbReference>
<dbReference type="InterPro" id="IPR049445">
    <property type="entry name" value="TetR_SbtR-like_C"/>
</dbReference>
<evidence type="ECO:0000256" key="2">
    <source>
        <dbReference type="ARBA" id="ARBA00023125"/>
    </source>
</evidence>
<accession>A0A1H3L1G3</accession>
<evidence type="ECO:0000259" key="5">
    <source>
        <dbReference type="PROSITE" id="PS50977"/>
    </source>
</evidence>
<evidence type="ECO:0000313" key="6">
    <source>
        <dbReference type="EMBL" id="SDY57754.1"/>
    </source>
</evidence>
<dbReference type="Proteomes" id="UP000198891">
    <property type="component" value="Unassembled WGS sequence"/>
</dbReference>
<dbReference type="GO" id="GO:0003700">
    <property type="term" value="F:DNA-binding transcription factor activity"/>
    <property type="evidence" value="ECO:0007669"/>
    <property type="project" value="TreeGrafter"/>
</dbReference>
<evidence type="ECO:0000256" key="3">
    <source>
        <dbReference type="ARBA" id="ARBA00023163"/>
    </source>
</evidence>
<dbReference type="InterPro" id="IPR009057">
    <property type="entry name" value="Homeodomain-like_sf"/>
</dbReference>
<keyword evidence="2 4" id="KW-0238">DNA-binding</keyword>
<keyword evidence="3" id="KW-0804">Transcription</keyword>
<evidence type="ECO:0000313" key="7">
    <source>
        <dbReference type="Proteomes" id="UP000198891"/>
    </source>
</evidence>
<gene>
    <name evidence="6" type="ORF">SAMN05216554_0772</name>
</gene>
<dbReference type="STRING" id="381665.SAMN05216554_0772"/>
<sequence>MSSDVPPMARERADRKRNRDLIVRVARDAFARADEAGEAVSMNEIARAANVGPATLYRHFATRDELADAVYQSKIDDVTVRVLEATRDEDALTRLRAWVSEFVTFMLATRGMMDTLRAAWQSATAATSPTAAKITGILEGFVTAGEADGSIRADVDPADLTIAVLALLSATPPGDSGARSMRLLRLVMDGLEDASVNT</sequence>
<dbReference type="GO" id="GO:0000976">
    <property type="term" value="F:transcription cis-regulatory region binding"/>
    <property type="evidence" value="ECO:0007669"/>
    <property type="project" value="TreeGrafter"/>
</dbReference>
<protein>
    <submittedName>
        <fullName evidence="6">Transcriptional regulator, TetR family</fullName>
    </submittedName>
</protein>
<keyword evidence="1" id="KW-0805">Transcription regulation</keyword>
<dbReference type="Pfam" id="PF21597">
    <property type="entry name" value="TetR_C_43"/>
    <property type="match status" value="1"/>
</dbReference>
<dbReference type="PANTHER" id="PTHR30055:SF234">
    <property type="entry name" value="HTH-TYPE TRANSCRIPTIONAL REGULATOR BETI"/>
    <property type="match status" value="1"/>
</dbReference>
<evidence type="ECO:0000256" key="1">
    <source>
        <dbReference type="ARBA" id="ARBA00023015"/>
    </source>
</evidence>
<dbReference type="InterPro" id="IPR050109">
    <property type="entry name" value="HTH-type_TetR-like_transc_reg"/>
</dbReference>
<reference evidence="6 7" key="1">
    <citation type="submission" date="2016-10" db="EMBL/GenBank/DDBJ databases">
        <authorList>
            <person name="de Groot N.N."/>
        </authorList>
    </citation>
    <scope>NUCLEOTIDE SEQUENCE [LARGE SCALE GENOMIC DNA]</scope>
    <source>
        <strain evidence="6 7">CGMCC 4.3491</strain>
    </source>
</reference>
<evidence type="ECO:0000256" key="4">
    <source>
        <dbReference type="PROSITE-ProRule" id="PRU00335"/>
    </source>
</evidence>
<dbReference type="InterPro" id="IPR036271">
    <property type="entry name" value="Tet_transcr_reg_TetR-rel_C_sf"/>
</dbReference>
<dbReference type="PANTHER" id="PTHR30055">
    <property type="entry name" value="HTH-TYPE TRANSCRIPTIONAL REGULATOR RUTR"/>
    <property type="match status" value="1"/>
</dbReference>
<organism evidence="6 7">
    <name type="scientific">Herbiconiux ginsengi</name>
    <dbReference type="NCBI Taxonomy" id="381665"/>
    <lineage>
        <taxon>Bacteria</taxon>
        <taxon>Bacillati</taxon>
        <taxon>Actinomycetota</taxon>
        <taxon>Actinomycetes</taxon>
        <taxon>Micrococcales</taxon>
        <taxon>Microbacteriaceae</taxon>
        <taxon>Herbiconiux</taxon>
    </lineage>
</organism>
<dbReference type="EMBL" id="FNPZ01000001">
    <property type="protein sequence ID" value="SDY57754.1"/>
    <property type="molecule type" value="Genomic_DNA"/>
</dbReference>
<proteinExistence type="predicted"/>
<dbReference type="PROSITE" id="PS50977">
    <property type="entry name" value="HTH_TETR_2"/>
    <property type="match status" value="1"/>
</dbReference>
<dbReference type="AlphaFoldDB" id="A0A1H3L1G3"/>
<keyword evidence="7" id="KW-1185">Reference proteome</keyword>